<protein>
    <submittedName>
        <fullName evidence="2">Uncharacterized protein</fullName>
    </submittedName>
</protein>
<feature type="region of interest" description="Disordered" evidence="1">
    <location>
        <begin position="1"/>
        <end position="28"/>
    </location>
</feature>
<evidence type="ECO:0000256" key="1">
    <source>
        <dbReference type="SAM" id="MobiDB-lite"/>
    </source>
</evidence>
<evidence type="ECO:0000313" key="4">
    <source>
        <dbReference type="Proteomes" id="UP001164776"/>
    </source>
</evidence>
<organism evidence="2 4">
    <name type="scientific">Paspalum vaginatum</name>
    <name type="common">seashore paspalum</name>
    <dbReference type="NCBI Taxonomy" id="158149"/>
    <lineage>
        <taxon>Eukaryota</taxon>
        <taxon>Viridiplantae</taxon>
        <taxon>Streptophyta</taxon>
        <taxon>Embryophyta</taxon>
        <taxon>Tracheophyta</taxon>
        <taxon>Spermatophyta</taxon>
        <taxon>Magnoliopsida</taxon>
        <taxon>Liliopsida</taxon>
        <taxon>Poales</taxon>
        <taxon>Poaceae</taxon>
        <taxon>PACMAD clade</taxon>
        <taxon>Panicoideae</taxon>
        <taxon>Andropogonodae</taxon>
        <taxon>Paspaleae</taxon>
        <taxon>Paspalinae</taxon>
        <taxon>Paspalum</taxon>
    </lineage>
</organism>
<dbReference type="Proteomes" id="UP001164776">
    <property type="component" value="Unassembled WGS sequence"/>
</dbReference>
<comment type="caution">
    <text evidence="2">The sequence shown here is derived from an EMBL/GenBank/DDBJ whole genome shotgun (WGS) entry which is preliminary data.</text>
</comment>
<proteinExistence type="predicted"/>
<accession>A0A9W7X923</accession>
<reference evidence="2 4" key="1">
    <citation type="submission" date="2022-10" db="EMBL/GenBank/DDBJ databases">
        <title>WGS assembly of Paspalum vaginatum 540-79.</title>
        <authorList>
            <person name="Sun G."/>
            <person name="Wase N."/>
            <person name="Shu S."/>
            <person name="Jenkins J."/>
            <person name="Zhou B."/>
            <person name="Torres-Rodriguez J."/>
            <person name="Chen C."/>
            <person name="Sandor L."/>
            <person name="Plott C."/>
            <person name="Yoshinga Y."/>
            <person name="Daum C."/>
            <person name="Qi P."/>
            <person name="Barry K."/>
            <person name="Lipzen A."/>
            <person name="Berry L."/>
            <person name="Pedersen C."/>
            <person name="Gottilla T."/>
            <person name="Foltz A."/>
            <person name="Yu H."/>
            <person name="O'Malley R."/>
            <person name="Zhang C."/>
            <person name="Devos K."/>
            <person name="Sigmon B."/>
            <person name="Yu B."/>
            <person name="Obata T."/>
            <person name="Schmutz J."/>
            <person name="Schnable J."/>
        </authorList>
    </citation>
    <scope>NUCLEOTIDE SEQUENCE [LARGE SCALE GENOMIC DNA]</scope>
    <source>
        <strain evidence="4">cv. 540-79</strain>
    </source>
</reference>
<name>A0A9W7X923_9POAL</name>
<dbReference type="EMBL" id="MU629459">
    <property type="protein sequence ID" value="KAJ1256908.1"/>
    <property type="molecule type" value="Genomic_DNA"/>
</dbReference>
<evidence type="ECO:0000313" key="3">
    <source>
        <dbReference type="EMBL" id="KAJ1256908.1"/>
    </source>
</evidence>
<gene>
    <name evidence="2" type="ORF">BS78_K101300</name>
    <name evidence="3" type="ORF">BS78_K273300</name>
</gene>
<evidence type="ECO:0000313" key="2">
    <source>
        <dbReference type="EMBL" id="KAJ1254236.1"/>
    </source>
</evidence>
<dbReference type="AlphaFoldDB" id="A0A9W7X923"/>
<sequence length="112" mass="12527">MPSPLRTPTRGEAAVEPEPPTTPRHLQRRQACALALQPRCACAPLGIAPAESTSKNWTCSRWCGRRETRSGSSRHQWWRLSPAMRLHALFTEEADRKAQLTNKSCLYNDGAS</sequence>
<keyword evidence="4" id="KW-1185">Reference proteome</keyword>
<dbReference type="EMBL" id="MU630231">
    <property type="protein sequence ID" value="KAJ1254236.1"/>
    <property type="molecule type" value="Genomic_DNA"/>
</dbReference>